<evidence type="ECO:0000256" key="5">
    <source>
        <dbReference type="ARBA" id="ARBA00022723"/>
    </source>
</evidence>
<gene>
    <name evidence="11" type="ORF">C5167_046673</name>
</gene>
<keyword evidence="4" id="KW-0812">Transmembrane</keyword>
<comment type="similarity">
    <text evidence="2">Belongs to the cytochrome P450 family.</text>
</comment>
<dbReference type="Gramene" id="RZC83888">
    <property type="protein sequence ID" value="RZC83888"/>
    <property type="gene ID" value="C5167_046673"/>
</dbReference>
<dbReference type="GO" id="GO:0020037">
    <property type="term" value="F:heme binding"/>
    <property type="evidence" value="ECO:0007669"/>
    <property type="project" value="InterPro"/>
</dbReference>
<keyword evidence="6" id="KW-1133">Transmembrane helix</keyword>
<accession>A0A4Y7LH98</accession>
<keyword evidence="8" id="KW-0408">Iron</keyword>
<dbReference type="GO" id="GO:0004497">
    <property type="term" value="F:monooxygenase activity"/>
    <property type="evidence" value="ECO:0007669"/>
    <property type="project" value="UniProtKB-KW"/>
</dbReference>
<keyword evidence="5" id="KW-0479">Metal-binding</keyword>
<dbReference type="GO" id="GO:0016020">
    <property type="term" value="C:membrane"/>
    <property type="evidence" value="ECO:0007669"/>
    <property type="project" value="UniProtKB-SubCell"/>
</dbReference>
<dbReference type="PANTHER" id="PTHR24282:SF148">
    <property type="entry name" value="CYTOCHROME P450 72A15-LIKE"/>
    <property type="match status" value="1"/>
</dbReference>
<evidence type="ECO:0000256" key="7">
    <source>
        <dbReference type="ARBA" id="ARBA00023002"/>
    </source>
</evidence>
<dbReference type="InterPro" id="IPR050665">
    <property type="entry name" value="Cytochrome_P450_Monooxygen"/>
</dbReference>
<dbReference type="SUPFAM" id="SSF48264">
    <property type="entry name" value="Cytochrome P450"/>
    <property type="match status" value="1"/>
</dbReference>
<evidence type="ECO:0000256" key="9">
    <source>
        <dbReference type="ARBA" id="ARBA00023033"/>
    </source>
</evidence>
<keyword evidence="10" id="KW-0472">Membrane</keyword>
<evidence type="ECO:0000256" key="10">
    <source>
        <dbReference type="ARBA" id="ARBA00023136"/>
    </source>
</evidence>
<dbReference type="GO" id="GO:0005506">
    <property type="term" value="F:iron ion binding"/>
    <property type="evidence" value="ECO:0007669"/>
    <property type="project" value="InterPro"/>
</dbReference>
<dbReference type="Pfam" id="PF00067">
    <property type="entry name" value="p450"/>
    <property type="match status" value="1"/>
</dbReference>
<reference evidence="11 12" key="1">
    <citation type="journal article" date="2018" name="Science">
        <title>The opium poppy genome and morphinan production.</title>
        <authorList>
            <person name="Guo L."/>
            <person name="Winzer T."/>
            <person name="Yang X."/>
            <person name="Li Y."/>
            <person name="Ning Z."/>
            <person name="He Z."/>
            <person name="Teodor R."/>
            <person name="Lu Y."/>
            <person name="Bowser T.A."/>
            <person name="Graham I.A."/>
            <person name="Ye K."/>
        </authorList>
    </citation>
    <scope>NUCLEOTIDE SEQUENCE [LARGE SCALE GENOMIC DNA]</scope>
    <source>
        <strain evidence="12">cv. HN1</strain>
        <tissue evidence="11">Leaves</tissue>
    </source>
</reference>
<keyword evidence="9" id="KW-0503">Monooxygenase</keyword>
<keyword evidence="3" id="KW-0349">Heme</keyword>
<dbReference type="GO" id="GO:0033075">
    <property type="term" value="P:isoquinoline alkaloid biosynthetic process"/>
    <property type="evidence" value="ECO:0007669"/>
    <property type="project" value="UniProtKB-ARBA"/>
</dbReference>
<comment type="subcellular location">
    <subcellularLocation>
        <location evidence="1">Membrane</location>
    </subcellularLocation>
</comment>
<evidence type="ECO:0008006" key="13">
    <source>
        <dbReference type="Google" id="ProtNLM"/>
    </source>
</evidence>
<keyword evidence="7" id="KW-0560">Oxidoreductase</keyword>
<dbReference type="Gene3D" id="1.10.630.10">
    <property type="entry name" value="Cytochrome P450"/>
    <property type="match status" value="1"/>
</dbReference>
<dbReference type="AlphaFoldDB" id="A0A4Y7LH98"/>
<evidence type="ECO:0000313" key="11">
    <source>
        <dbReference type="EMBL" id="RZC83888.1"/>
    </source>
</evidence>
<dbReference type="PANTHER" id="PTHR24282">
    <property type="entry name" value="CYTOCHROME P450 FAMILY MEMBER"/>
    <property type="match status" value="1"/>
</dbReference>
<evidence type="ECO:0000256" key="6">
    <source>
        <dbReference type="ARBA" id="ARBA00022989"/>
    </source>
</evidence>
<evidence type="ECO:0000256" key="1">
    <source>
        <dbReference type="ARBA" id="ARBA00004370"/>
    </source>
</evidence>
<name>A0A4Y7LH98_PAPSO</name>
<dbReference type="Proteomes" id="UP000316621">
    <property type="component" value="Chromosome 11"/>
</dbReference>
<proteinExistence type="inferred from homology"/>
<protein>
    <recommendedName>
        <fullName evidence="13">Cytochrome P450</fullName>
    </recommendedName>
</protein>
<evidence type="ECO:0000313" key="12">
    <source>
        <dbReference type="Proteomes" id="UP000316621"/>
    </source>
</evidence>
<dbReference type="InterPro" id="IPR036396">
    <property type="entry name" value="Cyt_P450_sf"/>
</dbReference>
<sequence>MLIVRSQNPMRYSHVLPLNASISDNAWLRAASNVCMTTKEVIEECKFFCFAGQDTTSDCITWNIIVLSMHQDWQEKAREEVIRICGKNPPQFESLADLKTIRDLNLPAGAEIILPTLTIHHHPELWGEDVQDFIPEIL</sequence>
<dbReference type="OMA" id="QERIVDM"/>
<dbReference type="EMBL" id="CM010725">
    <property type="protein sequence ID" value="RZC83888.1"/>
    <property type="molecule type" value="Genomic_DNA"/>
</dbReference>
<dbReference type="GO" id="GO:0016705">
    <property type="term" value="F:oxidoreductase activity, acting on paired donors, with incorporation or reduction of molecular oxygen"/>
    <property type="evidence" value="ECO:0007669"/>
    <property type="project" value="InterPro"/>
</dbReference>
<organism evidence="11 12">
    <name type="scientific">Papaver somniferum</name>
    <name type="common">Opium poppy</name>
    <dbReference type="NCBI Taxonomy" id="3469"/>
    <lineage>
        <taxon>Eukaryota</taxon>
        <taxon>Viridiplantae</taxon>
        <taxon>Streptophyta</taxon>
        <taxon>Embryophyta</taxon>
        <taxon>Tracheophyta</taxon>
        <taxon>Spermatophyta</taxon>
        <taxon>Magnoliopsida</taxon>
        <taxon>Ranunculales</taxon>
        <taxon>Papaveraceae</taxon>
        <taxon>Papaveroideae</taxon>
        <taxon>Papaver</taxon>
    </lineage>
</organism>
<evidence type="ECO:0000256" key="3">
    <source>
        <dbReference type="ARBA" id="ARBA00022617"/>
    </source>
</evidence>
<dbReference type="InterPro" id="IPR001128">
    <property type="entry name" value="Cyt_P450"/>
</dbReference>
<evidence type="ECO:0000256" key="2">
    <source>
        <dbReference type="ARBA" id="ARBA00010617"/>
    </source>
</evidence>
<keyword evidence="12" id="KW-1185">Reference proteome</keyword>
<evidence type="ECO:0000256" key="4">
    <source>
        <dbReference type="ARBA" id="ARBA00022692"/>
    </source>
</evidence>
<evidence type="ECO:0000256" key="8">
    <source>
        <dbReference type="ARBA" id="ARBA00023004"/>
    </source>
</evidence>